<evidence type="ECO:0000313" key="4">
    <source>
        <dbReference type="Proteomes" id="UP001151760"/>
    </source>
</evidence>
<proteinExistence type="predicted"/>
<reference evidence="3" key="2">
    <citation type="submission" date="2022-01" db="EMBL/GenBank/DDBJ databases">
        <authorList>
            <person name="Yamashiro T."/>
            <person name="Shiraishi A."/>
            <person name="Satake H."/>
            <person name="Nakayama K."/>
        </authorList>
    </citation>
    <scope>NUCLEOTIDE SEQUENCE</scope>
</reference>
<protein>
    <submittedName>
        <fullName evidence="3">Uncharacterized protein</fullName>
    </submittedName>
</protein>
<sequence>MIGGLMYFTASRLDIAFAIFVCACYQAHPTVKHLKGVKRIFRYLRQTINMGLWYSKYSGFELIAYSDADHTGCNDDCKSTSGGIQFLGDKLFWKTVSKVLDTKDTIKFELNSQEIVYTVDIFRDTLHLPVETLENPFIAPVNIKTMFKVFNRCLTTQTSGHDQTKINILHLFHVVVNRVHVDYAALLWWDFLNWMLISDAFLTNKIHATDDYAEYETVFVKVVVPTIQSQPVVSTQGTHRTIPSAHRSPTLTAAGPQKKKKRKQNARETSSPRKSLNVTIRQQKQSTTLIPPPSDDREKDEMAEATLLSLTLHKTVLAAEAQENIAKVQEKLVEEEIEKIVEGKDSEESYASEFSDSIFNDDDDFGTRIEPKSNKEHPKNIDDDDEIEKEKKDDKKDDEKAK</sequence>
<evidence type="ECO:0000256" key="2">
    <source>
        <dbReference type="SAM" id="SignalP"/>
    </source>
</evidence>
<dbReference type="EMBL" id="BQNB010016425">
    <property type="protein sequence ID" value="GJT51642.1"/>
    <property type="molecule type" value="Genomic_DNA"/>
</dbReference>
<name>A0ABQ5EM69_9ASTR</name>
<gene>
    <name evidence="3" type="ORF">Tco_0977799</name>
</gene>
<feature type="compositionally biased region" description="Polar residues" evidence="1">
    <location>
        <begin position="233"/>
        <end position="251"/>
    </location>
</feature>
<dbReference type="PANTHER" id="PTHR11439:SF495">
    <property type="entry name" value="REVERSE TRANSCRIPTASE, RNA-DEPENDENT DNA POLYMERASE-RELATED"/>
    <property type="match status" value="1"/>
</dbReference>
<comment type="caution">
    <text evidence="3">The sequence shown here is derived from an EMBL/GenBank/DDBJ whole genome shotgun (WGS) entry which is preliminary data.</text>
</comment>
<feature type="compositionally biased region" description="Polar residues" evidence="1">
    <location>
        <begin position="267"/>
        <end position="289"/>
    </location>
</feature>
<keyword evidence="4" id="KW-1185">Reference proteome</keyword>
<dbReference type="Proteomes" id="UP001151760">
    <property type="component" value="Unassembled WGS sequence"/>
</dbReference>
<feature type="region of interest" description="Disordered" evidence="1">
    <location>
        <begin position="233"/>
        <end position="300"/>
    </location>
</feature>
<evidence type="ECO:0000256" key="1">
    <source>
        <dbReference type="SAM" id="MobiDB-lite"/>
    </source>
</evidence>
<feature type="compositionally biased region" description="Basic and acidic residues" evidence="1">
    <location>
        <begin position="365"/>
        <end position="381"/>
    </location>
</feature>
<evidence type="ECO:0000313" key="3">
    <source>
        <dbReference type="EMBL" id="GJT51642.1"/>
    </source>
</evidence>
<keyword evidence="2" id="KW-0732">Signal</keyword>
<accession>A0ABQ5EM69</accession>
<feature type="compositionally biased region" description="Basic and acidic residues" evidence="1">
    <location>
        <begin position="388"/>
        <end position="402"/>
    </location>
</feature>
<organism evidence="3 4">
    <name type="scientific">Tanacetum coccineum</name>
    <dbReference type="NCBI Taxonomy" id="301880"/>
    <lineage>
        <taxon>Eukaryota</taxon>
        <taxon>Viridiplantae</taxon>
        <taxon>Streptophyta</taxon>
        <taxon>Embryophyta</taxon>
        <taxon>Tracheophyta</taxon>
        <taxon>Spermatophyta</taxon>
        <taxon>Magnoliopsida</taxon>
        <taxon>eudicotyledons</taxon>
        <taxon>Gunneridae</taxon>
        <taxon>Pentapetalae</taxon>
        <taxon>asterids</taxon>
        <taxon>campanulids</taxon>
        <taxon>Asterales</taxon>
        <taxon>Asteraceae</taxon>
        <taxon>Asteroideae</taxon>
        <taxon>Anthemideae</taxon>
        <taxon>Anthemidinae</taxon>
        <taxon>Tanacetum</taxon>
    </lineage>
</organism>
<feature type="region of interest" description="Disordered" evidence="1">
    <location>
        <begin position="342"/>
        <end position="402"/>
    </location>
</feature>
<dbReference type="PANTHER" id="PTHR11439">
    <property type="entry name" value="GAG-POL-RELATED RETROTRANSPOSON"/>
    <property type="match status" value="1"/>
</dbReference>
<feature type="chain" id="PRO_5045905466" evidence="2">
    <location>
        <begin position="19"/>
        <end position="402"/>
    </location>
</feature>
<feature type="signal peptide" evidence="2">
    <location>
        <begin position="1"/>
        <end position="18"/>
    </location>
</feature>
<reference evidence="3" key="1">
    <citation type="journal article" date="2022" name="Int. J. Mol. Sci.">
        <title>Draft Genome of Tanacetum Coccineum: Genomic Comparison of Closely Related Tanacetum-Family Plants.</title>
        <authorList>
            <person name="Yamashiro T."/>
            <person name="Shiraishi A."/>
            <person name="Nakayama K."/>
            <person name="Satake H."/>
        </authorList>
    </citation>
    <scope>NUCLEOTIDE SEQUENCE</scope>
</reference>